<dbReference type="Proteomes" id="UP001497535">
    <property type="component" value="Unassembled WGS sequence"/>
</dbReference>
<evidence type="ECO:0000313" key="1">
    <source>
        <dbReference type="EMBL" id="CAK5088080.1"/>
    </source>
</evidence>
<protein>
    <submittedName>
        <fullName evidence="1">Uncharacterized protein</fullName>
    </submittedName>
</protein>
<reference evidence="1" key="1">
    <citation type="submission" date="2023-11" db="EMBL/GenBank/DDBJ databases">
        <authorList>
            <person name="Poullet M."/>
        </authorList>
    </citation>
    <scope>NUCLEOTIDE SEQUENCE</scope>
    <source>
        <strain evidence="1">E1834</strain>
    </source>
</reference>
<gene>
    <name evidence="1" type="ORF">MENTE1834_LOCUS35717</name>
</gene>
<proteinExistence type="predicted"/>
<keyword evidence="2" id="KW-1185">Reference proteome</keyword>
<accession>A0ACB1A9G3</accession>
<name>A0ACB1A9G3_MELEN</name>
<organism evidence="1 2">
    <name type="scientific">Meloidogyne enterolobii</name>
    <name type="common">Root-knot nematode worm</name>
    <name type="synonym">Meloidogyne mayaguensis</name>
    <dbReference type="NCBI Taxonomy" id="390850"/>
    <lineage>
        <taxon>Eukaryota</taxon>
        <taxon>Metazoa</taxon>
        <taxon>Ecdysozoa</taxon>
        <taxon>Nematoda</taxon>
        <taxon>Chromadorea</taxon>
        <taxon>Rhabditida</taxon>
        <taxon>Tylenchina</taxon>
        <taxon>Tylenchomorpha</taxon>
        <taxon>Tylenchoidea</taxon>
        <taxon>Meloidogynidae</taxon>
        <taxon>Meloidogyninae</taxon>
        <taxon>Meloidogyne</taxon>
    </lineage>
</organism>
<dbReference type="EMBL" id="CAVMJV010000070">
    <property type="protein sequence ID" value="CAK5088080.1"/>
    <property type="molecule type" value="Genomic_DNA"/>
</dbReference>
<comment type="caution">
    <text evidence="1">The sequence shown here is derived from an EMBL/GenBank/DDBJ whole genome shotgun (WGS) entry which is preliminary data.</text>
</comment>
<evidence type="ECO:0000313" key="2">
    <source>
        <dbReference type="Proteomes" id="UP001497535"/>
    </source>
</evidence>
<sequence length="95" mass="10889">MPPAGVADTPVKDAAASEIKPDPDYEFRRKALDLVEDCQKHDSDSQEDKKHREETILPKIKELVIHNLNHNAEIEACDILMEIERIDLLKEMARN</sequence>